<evidence type="ECO:0000313" key="2">
    <source>
        <dbReference type="EnsemblPlants" id="ORUFI07G17510.1"/>
    </source>
</evidence>
<protein>
    <submittedName>
        <fullName evidence="2">Uncharacterized protein</fullName>
    </submittedName>
</protein>
<dbReference type="AlphaFoldDB" id="A0A0E0Q988"/>
<organism evidence="2 3">
    <name type="scientific">Oryza rufipogon</name>
    <name type="common">Brownbeard rice</name>
    <name type="synonym">Asian wild rice</name>
    <dbReference type="NCBI Taxonomy" id="4529"/>
    <lineage>
        <taxon>Eukaryota</taxon>
        <taxon>Viridiplantae</taxon>
        <taxon>Streptophyta</taxon>
        <taxon>Embryophyta</taxon>
        <taxon>Tracheophyta</taxon>
        <taxon>Spermatophyta</taxon>
        <taxon>Magnoliopsida</taxon>
        <taxon>Liliopsida</taxon>
        <taxon>Poales</taxon>
        <taxon>Poaceae</taxon>
        <taxon>BOP clade</taxon>
        <taxon>Oryzoideae</taxon>
        <taxon>Oryzeae</taxon>
        <taxon>Oryzinae</taxon>
        <taxon>Oryza</taxon>
    </lineage>
</organism>
<dbReference type="EnsemblPlants" id="ORUFI07G17510.1">
    <property type="protein sequence ID" value="ORUFI07G17510.1"/>
    <property type="gene ID" value="ORUFI07G17510"/>
</dbReference>
<evidence type="ECO:0000313" key="3">
    <source>
        <dbReference type="Proteomes" id="UP000008022"/>
    </source>
</evidence>
<sequence>MSLHQSQDIPDGSAFGGARNDWVHSGEKPCGTRPKLAWPCICALARCQAHPESTCRPRHKIYRVQSVVRMGTGKRVKQ</sequence>
<reference evidence="3" key="1">
    <citation type="submission" date="2013-06" db="EMBL/GenBank/DDBJ databases">
        <authorList>
            <person name="Zhao Q."/>
        </authorList>
    </citation>
    <scope>NUCLEOTIDE SEQUENCE</scope>
    <source>
        <strain evidence="3">cv. W1943</strain>
    </source>
</reference>
<dbReference type="Proteomes" id="UP000008022">
    <property type="component" value="Unassembled WGS sequence"/>
</dbReference>
<evidence type="ECO:0000256" key="1">
    <source>
        <dbReference type="SAM" id="MobiDB-lite"/>
    </source>
</evidence>
<proteinExistence type="predicted"/>
<name>A0A0E0Q988_ORYRU</name>
<keyword evidence="3" id="KW-1185">Reference proteome</keyword>
<reference evidence="2" key="2">
    <citation type="submission" date="2015-06" db="UniProtKB">
        <authorList>
            <consortium name="EnsemblPlants"/>
        </authorList>
    </citation>
    <scope>IDENTIFICATION</scope>
</reference>
<accession>A0A0E0Q988</accession>
<dbReference type="HOGENOM" id="CLU_2626313_0_0_1"/>
<dbReference type="Gramene" id="ORUFI07G17510.1">
    <property type="protein sequence ID" value="ORUFI07G17510.1"/>
    <property type="gene ID" value="ORUFI07G17510"/>
</dbReference>
<feature type="region of interest" description="Disordered" evidence="1">
    <location>
        <begin position="1"/>
        <end position="30"/>
    </location>
</feature>